<dbReference type="Proteomes" id="UP000018877">
    <property type="component" value="Unassembled WGS sequence"/>
</dbReference>
<keyword evidence="2" id="KW-0732">Signal</keyword>
<dbReference type="InterPro" id="IPR036249">
    <property type="entry name" value="Thioredoxin-like_sf"/>
</dbReference>
<dbReference type="PANTHER" id="PTHR42852">
    <property type="entry name" value="THIOL:DISULFIDE INTERCHANGE PROTEIN DSBE"/>
    <property type="match status" value="1"/>
</dbReference>
<reference evidence="4 5" key="1">
    <citation type="journal article" date="2014" name="Environ. Microbiol.">
        <title>The nitrate-ammonifying and nosZ-carrying bacterium Bacillus vireti is a potent source and sink for nitric and nitrous oxide under high nitrate conditions.</title>
        <authorList>
            <person name="Mania D."/>
            <person name="Heylen K."/>
            <person name="van Spanning R.J."/>
            <person name="Frostegard A."/>
        </authorList>
    </citation>
    <scope>NUCLEOTIDE SEQUENCE [LARGE SCALE GENOMIC DNA]</scope>
    <source>
        <strain evidence="4 5">LMG 21834</strain>
    </source>
</reference>
<dbReference type="PROSITE" id="PS00194">
    <property type="entry name" value="THIOREDOXIN_1"/>
    <property type="match status" value="1"/>
</dbReference>
<evidence type="ECO:0000313" key="4">
    <source>
        <dbReference type="EMBL" id="ETI70281.1"/>
    </source>
</evidence>
<dbReference type="Pfam" id="PF00578">
    <property type="entry name" value="AhpC-TSA"/>
    <property type="match status" value="1"/>
</dbReference>
<dbReference type="InterPro" id="IPR017937">
    <property type="entry name" value="Thioredoxin_CS"/>
</dbReference>
<dbReference type="InterPro" id="IPR050553">
    <property type="entry name" value="Thioredoxin_ResA/DsbE_sf"/>
</dbReference>
<keyword evidence="5" id="KW-1185">Reference proteome</keyword>
<dbReference type="RefSeq" id="WP_024026882.1">
    <property type="nucleotide sequence ID" value="NZ_ALAN01000023.1"/>
</dbReference>
<name>A0AB94IT82_9BACI</name>
<feature type="chain" id="PRO_5044493132" evidence="2">
    <location>
        <begin position="23"/>
        <end position="180"/>
    </location>
</feature>
<dbReference type="InterPro" id="IPR000866">
    <property type="entry name" value="AhpC/TSA"/>
</dbReference>
<accession>A0AB94IT82</accession>
<keyword evidence="1" id="KW-1015">Disulfide bond</keyword>
<dbReference type="EMBL" id="ALAN01000023">
    <property type="protein sequence ID" value="ETI70281.1"/>
    <property type="molecule type" value="Genomic_DNA"/>
</dbReference>
<organism evidence="4 5">
    <name type="scientific">Neobacillus vireti LMG 21834</name>
    <dbReference type="NCBI Taxonomy" id="1131730"/>
    <lineage>
        <taxon>Bacteria</taxon>
        <taxon>Bacillati</taxon>
        <taxon>Bacillota</taxon>
        <taxon>Bacilli</taxon>
        <taxon>Bacillales</taxon>
        <taxon>Bacillaceae</taxon>
        <taxon>Neobacillus</taxon>
    </lineage>
</organism>
<evidence type="ECO:0000256" key="2">
    <source>
        <dbReference type="SAM" id="SignalP"/>
    </source>
</evidence>
<protein>
    <submittedName>
        <fullName evidence="4">AhpC/TSA family protein</fullName>
    </submittedName>
</protein>
<proteinExistence type="predicted"/>
<sequence>MIKKVIAAVLLITLLTVAIVQAMDKRTEKPETETASQTASTKETLGIGIKAPDFELKTLTGETVKLSNLKGKKVMLNFWATWCGPCKAEMPEMEQFSKQIGDDIVILAVNIDPQLDVKGFVDENKITFPILLDTDDKVNETYQIMAIPTTYFIDSKGIIQNKYPGTMKLNIMEEYTKKLN</sequence>
<dbReference type="CDD" id="cd02966">
    <property type="entry name" value="TlpA_like_family"/>
    <property type="match status" value="1"/>
</dbReference>
<feature type="domain" description="Thioredoxin" evidence="3">
    <location>
        <begin position="45"/>
        <end position="180"/>
    </location>
</feature>
<dbReference type="AlphaFoldDB" id="A0AB94IT82"/>
<dbReference type="InterPro" id="IPR013766">
    <property type="entry name" value="Thioredoxin_domain"/>
</dbReference>
<dbReference type="GO" id="GO:0016491">
    <property type="term" value="F:oxidoreductase activity"/>
    <property type="evidence" value="ECO:0007669"/>
    <property type="project" value="InterPro"/>
</dbReference>
<comment type="caution">
    <text evidence="4">The sequence shown here is derived from an EMBL/GenBank/DDBJ whole genome shotgun (WGS) entry which is preliminary data.</text>
</comment>
<gene>
    <name evidence="4" type="ORF">BAVI_03329</name>
</gene>
<dbReference type="PANTHER" id="PTHR42852:SF1">
    <property type="entry name" value="THIOREDOXIN-LIKE PROTEIN YNEN"/>
    <property type="match status" value="1"/>
</dbReference>
<dbReference type="SUPFAM" id="SSF52833">
    <property type="entry name" value="Thioredoxin-like"/>
    <property type="match status" value="1"/>
</dbReference>
<evidence type="ECO:0000259" key="3">
    <source>
        <dbReference type="PROSITE" id="PS51352"/>
    </source>
</evidence>
<dbReference type="GO" id="GO:0016209">
    <property type="term" value="F:antioxidant activity"/>
    <property type="evidence" value="ECO:0007669"/>
    <property type="project" value="InterPro"/>
</dbReference>
<evidence type="ECO:0000313" key="5">
    <source>
        <dbReference type="Proteomes" id="UP000018877"/>
    </source>
</evidence>
<evidence type="ECO:0000256" key="1">
    <source>
        <dbReference type="ARBA" id="ARBA00023157"/>
    </source>
</evidence>
<feature type="signal peptide" evidence="2">
    <location>
        <begin position="1"/>
        <end position="22"/>
    </location>
</feature>
<dbReference type="PROSITE" id="PS51352">
    <property type="entry name" value="THIOREDOXIN_2"/>
    <property type="match status" value="1"/>
</dbReference>
<dbReference type="Gene3D" id="3.40.30.10">
    <property type="entry name" value="Glutaredoxin"/>
    <property type="match status" value="1"/>
</dbReference>